<feature type="compositionally biased region" description="Basic and acidic residues" evidence="6">
    <location>
        <begin position="200"/>
        <end position="217"/>
    </location>
</feature>
<evidence type="ECO:0000313" key="8">
    <source>
        <dbReference type="EMBL" id="KST62226.1"/>
    </source>
</evidence>
<dbReference type="RefSeq" id="WP_058184733.1">
    <property type="nucleotide sequence ID" value="NZ_LMTZ01000161.1"/>
</dbReference>
<feature type="compositionally biased region" description="Low complexity" evidence="6">
    <location>
        <begin position="228"/>
        <end position="238"/>
    </location>
</feature>
<dbReference type="CDD" id="cd01127">
    <property type="entry name" value="TrwB_TraG_TraD_VirD4"/>
    <property type="match status" value="1"/>
</dbReference>
<gene>
    <name evidence="8" type="ORF">BC008_08630</name>
</gene>
<evidence type="ECO:0000259" key="7">
    <source>
        <dbReference type="Pfam" id="PF12696"/>
    </source>
</evidence>
<dbReference type="SUPFAM" id="SSF52540">
    <property type="entry name" value="P-loop containing nucleoside triphosphate hydrolases"/>
    <property type="match status" value="1"/>
</dbReference>
<comment type="caution">
    <text evidence="8">The sequence shown here is derived from an EMBL/GenBank/DDBJ whole genome shotgun (WGS) entry which is preliminary data.</text>
</comment>
<reference evidence="8 9" key="1">
    <citation type="journal article" date="2015" name="Genome Announc.">
        <title>Draft Genome of the Euendolithic (true boring) Cyanobacterium Mastigocoleus testarum strain BC008.</title>
        <authorList>
            <person name="Guida B.S."/>
            <person name="Garcia-Pichel F."/>
        </authorList>
    </citation>
    <scope>NUCLEOTIDE SEQUENCE [LARGE SCALE GENOMIC DNA]</scope>
    <source>
        <strain evidence="8 9">BC008</strain>
    </source>
</reference>
<dbReference type="Proteomes" id="UP000053372">
    <property type="component" value="Unassembled WGS sequence"/>
</dbReference>
<evidence type="ECO:0000256" key="5">
    <source>
        <dbReference type="ARBA" id="ARBA00023136"/>
    </source>
</evidence>
<protein>
    <recommendedName>
        <fullName evidence="7">TraD/TraG TraM recognition site domain-containing protein</fullName>
    </recommendedName>
</protein>
<dbReference type="Gene3D" id="3.40.50.300">
    <property type="entry name" value="P-loop containing nucleotide triphosphate hydrolases"/>
    <property type="match status" value="1"/>
</dbReference>
<evidence type="ECO:0000256" key="3">
    <source>
        <dbReference type="ARBA" id="ARBA00022692"/>
    </source>
</evidence>
<dbReference type="EMBL" id="LMTZ01000161">
    <property type="protein sequence ID" value="KST62226.1"/>
    <property type="molecule type" value="Genomic_DNA"/>
</dbReference>
<keyword evidence="5" id="KW-0472">Membrane</keyword>
<sequence>MPFRSEPLVLVLDELPTLYLPALVDWLNQNREDGLITILGFQNISQLEEAYGKETTNAIFGGCATKAFFNPQDDVAAKRFSDFLGNEEIKYKQRSRSSGQGGGSTTLADQNSTRTLFEVNQFNSLPTGKAIIVSPGFRNRETVGLPLFEKIRIPKVDIDSEKTSVSKWYEIQQQLIKQLNLQDRTEEDLIMREKAAEELLPKKEANQDTLKKIDNFGKRPPSNKKKASQSTSKQSISKQKNKKKTNNTTANKSLEVIENL</sequence>
<dbReference type="PANTHER" id="PTHR37937">
    <property type="entry name" value="CONJUGATIVE TRANSFER: DNA TRANSPORT"/>
    <property type="match status" value="1"/>
</dbReference>
<evidence type="ECO:0000256" key="1">
    <source>
        <dbReference type="ARBA" id="ARBA00004651"/>
    </source>
</evidence>
<dbReference type="InterPro" id="IPR032689">
    <property type="entry name" value="TraG-D_C"/>
</dbReference>
<feature type="region of interest" description="Disordered" evidence="6">
    <location>
        <begin position="200"/>
        <end position="260"/>
    </location>
</feature>
<organism evidence="8 9">
    <name type="scientific">Mastigocoleus testarum BC008</name>
    <dbReference type="NCBI Taxonomy" id="371196"/>
    <lineage>
        <taxon>Bacteria</taxon>
        <taxon>Bacillati</taxon>
        <taxon>Cyanobacteriota</taxon>
        <taxon>Cyanophyceae</taxon>
        <taxon>Nostocales</taxon>
        <taxon>Hapalosiphonaceae</taxon>
        <taxon>Mastigocoleus</taxon>
    </lineage>
</organism>
<feature type="domain" description="TraD/TraG TraM recognition site" evidence="7">
    <location>
        <begin position="7"/>
        <end position="126"/>
    </location>
</feature>
<dbReference type="GO" id="GO:0005886">
    <property type="term" value="C:plasma membrane"/>
    <property type="evidence" value="ECO:0007669"/>
    <property type="project" value="UniProtKB-SubCell"/>
</dbReference>
<evidence type="ECO:0000313" key="9">
    <source>
        <dbReference type="Proteomes" id="UP000053372"/>
    </source>
</evidence>
<dbReference type="InterPro" id="IPR027417">
    <property type="entry name" value="P-loop_NTPase"/>
</dbReference>
<dbReference type="Pfam" id="PF12696">
    <property type="entry name" value="TraG-D_C"/>
    <property type="match status" value="1"/>
</dbReference>
<dbReference type="AlphaFoldDB" id="A0A0V7ZCK0"/>
<evidence type="ECO:0000256" key="2">
    <source>
        <dbReference type="ARBA" id="ARBA00022475"/>
    </source>
</evidence>
<keyword evidence="3" id="KW-0812">Transmembrane</keyword>
<dbReference type="PANTHER" id="PTHR37937:SF1">
    <property type="entry name" value="CONJUGATIVE TRANSFER: DNA TRANSPORT"/>
    <property type="match status" value="1"/>
</dbReference>
<keyword evidence="4" id="KW-1133">Transmembrane helix</keyword>
<keyword evidence="2" id="KW-1003">Cell membrane</keyword>
<evidence type="ECO:0000256" key="6">
    <source>
        <dbReference type="SAM" id="MobiDB-lite"/>
    </source>
</evidence>
<name>A0A0V7ZCK0_9CYAN</name>
<dbReference type="InterPro" id="IPR051539">
    <property type="entry name" value="T4SS-coupling_protein"/>
</dbReference>
<comment type="subcellular location">
    <subcellularLocation>
        <location evidence="1">Cell membrane</location>
        <topology evidence="1">Multi-pass membrane protein</topology>
    </subcellularLocation>
</comment>
<proteinExistence type="predicted"/>
<keyword evidence="9" id="KW-1185">Reference proteome</keyword>
<accession>A0A0V7ZCK0</accession>
<evidence type="ECO:0000256" key="4">
    <source>
        <dbReference type="ARBA" id="ARBA00022989"/>
    </source>
</evidence>